<evidence type="ECO:0000313" key="3">
    <source>
        <dbReference type="EMBL" id="OGF37877.1"/>
    </source>
</evidence>
<evidence type="ECO:0000256" key="1">
    <source>
        <dbReference type="ARBA" id="ARBA00022801"/>
    </source>
</evidence>
<sequence>MDNYSKFKEITNKWKLLVAADIVAFSFQERQLKVLLVKRKYEPGVGQWAIPGGFVREDESLEESALRELKEETGLAKDCYLEQLYTFGEVTRDPRGRVISVAYMVLINEPEKLKLKASDDATDAQWFSVDDLPPLSFGSAHRKILEYARQRLHWKLEYSNVAFSLLGAHFTLTELQRLYESVYNEKLDKRNFRKKILSLDLVDPVDKVSSELGRPAQLYNARTKKLKIYTRIV</sequence>
<dbReference type="InterPro" id="IPR054105">
    <property type="entry name" value="WHD_NrtR"/>
</dbReference>
<dbReference type="Gene3D" id="3.90.79.10">
    <property type="entry name" value="Nucleoside Triphosphate Pyrophosphohydrolase"/>
    <property type="match status" value="1"/>
</dbReference>
<dbReference type="AlphaFoldDB" id="A0A1F5TG37"/>
<name>A0A1F5TG37_9BACT</name>
<dbReference type="Proteomes" id="UP000178656">
    <property type="component" value="Unassembled WGS sequence"/>
</dbReference>
<dbReference type="InterPro" id="IPR015797">
    <property type="entry name" value="NUDIX_hydrolase-like_dom_sf"/>
</dbReference>
<dbReference type="Pfam" id="PF21906">
    <property type="entry name" value="WHD_NrtR"/>
    <property type="match status" value="1"/>
</dbReference>
<dbReference type="PANTHER" id="PTHR43736:SF4">
    <property type="entry name" value="SLR1690 PROTEIN"/>
    <property type="match status" value="1"/>
</dbReference>
<dbReference type="Pfam" id="PF00293">
    <property type="entry name" value="NUDIX"/>
    <property type="match status" value="1"/>
</dbReference>
<organism evidence="3 4">
    <name type="scientific">Candidatus Falkowbacteria bacterium RIFOXYC2_FULL_48_21</name>
    <dbReference type="NCBI Taxonomy" id="1798005"/>
    <lineage>
        <taxon>Bacteria</taxon>
        <taxon>Candidatus Falkowiibacteriota</taxon>
    </lineage>
</organism>
<dbReference type="PRINTS" id="PR00502">
    <property type="entry name" value="NUDIXFAMILY"/>
</dbReference>
<dbReference type="InterPro" id="IPR036388">
    <property type="entry name" value="WH-like_DNA-bd_sf"/>
</dbReference>
<reference evidence="3 4" key="1">
    <citation type="journal article" date="2016" name="Nat. Commun.">
        <title>Thousands of microbial genomes shed light on interconnected biogeochemical processes in an aquifer system.</title>
        <authorList>
            <person name="Anantharaman K."/>
            <person name="Brown C.T."/>
            <person name="Hug L.A."/>
            <person name="Sharon I."/>
            <person name="Castelle C.J."/>
            <person name="Probst A.J."/>
            <person name="Thomas B.C."/>
            <person name="Singh A."/>
            <person name="Wilkins M.J."/>
            <person name="Karaoz U."/>
            <person name="Brodie E.L."/>
            <person name="Williams K.H."/>
            <person name="Hubbard S.S."/>
            <person name="Banfield J.F."/>
        </authorList>
    </citation>
    <scope>NUCLEOTIDE SEQUENCE [LARGE SCALE GENOMIC DNA]</scope>
</reference>
<dbReference type="EMBL" id="MFGM01000013">
    <property type="protein sequence ID" value="OGF37877.1"/>
    <property type="molecule type" value="Genomic_DNA"/>
</dbReference>
<dbReference type="GO" id="GO:0016787">
    <property type="term" value="F:hydrolase activity"/>
    <property type="evidence" value="ECO:0007669"/>
    <property type="project" value="UniProtKB-KW"/>
</dbReference>
<dbReference type="PANTHER" id="PTHR43736">
    <property type="entry name" value="ADP-RIBOSE PYROPHOSPHATASE"/>
    <property type="match status" value="1"/>
</dbReference>
<comment type="caution">
    <text evidence="3">The sequence shown here is derived from an EMBL/GenBank/DDBJ whole genome shotgun (WGS) entry which is preliminary data.</text>
</comment>
<evidence type="ECO:0000313" key="4">
    <source>
        <dbReference type="Proteomes" id="UP000178656"/>
    </source>
</evidence>
<dbReference type="Gene3D" id="1.10.10.10">
    <property type="entry name" value="Winged helix-like DNA-binding domain superfamily/Winged helix DNA-binding domain"/>
    <property type="match status" value="1"/>
</dbReference>
<gene>
    <name evidence="3" type="ORF">A2482_02305</name>
</gene>
<feature type="domain" description="Nudix hydrolase" evidence="2">
    <location>
        <begin position="13"/>
        <end position="152"/>
    </location>
</feature>
<protein>
    <recommendedName>
        <fullName evidence="2">Nudix hydrolase domain-containing protein</fullName>
    </recommendedName>
</protein>
<dbReference type="CDD" id="cd18873">
    <property type="entry name" value="NUDIX_NadM_like"/>
    <property type="match status" value="1"/>
</dbReference>
<accession>A0A1F5TG37</accession>
<keyword evidence="1" id="KW-0378">Hydrolase</keyword>
<evidence type="ECO:0000259" key="2">
    <source>
        <dbReference type="PROSITE" id="PS51462"/>
    </source>
</evidence>
<proteinExistence type="predicted"/>
<dbReference type="InterPro" id="IPR000086">
    <property type="entry name" value="NUDIX_hydrolase_dom"/>
</dbReference>
<dbReference type="SUPFAM" id="SSF55811">
    <property type="entry name" value="Nudix"/>
    <property type="match status" value="1"/>
</dbReference>
<dbReference type="PROSITE" id="PS51462">
    <property type="entry name" value="NUDIX"/>
    <property type="match status" value="1"/>
</dbReference>
<dbReference type="InterPro" id="IPR020476">
    <property type="entry name" value="Nudix_hydrolase"/>
</dbReference>